<evidence type="ECO:0000256" key="2">
    <source>
        <dbReference type="ARBA" id="ARBA00022723"/>
    </source>
</evidence>
<feature type="binding site" evidence="4">
    <location>
        <position position="207"/>
    </location>
    <ligand>
        <name>a divalent metal cation</name>
        <dbReference type="ChEBI" id="CHEBI:60240"/>
        <label>1</label>
    </ligand>
</feature>
<dbReference type="SUPFAM" id="SSF51556">
    <property type="entry name" value="Metallo-dependent hydrolases"/>
    <property type="match status" value="1"/>
</dbReference>
<dbReference type="GO" id="GO:0005829">
    <property type="term" value="C:cytosol"/>
    <property type="evidence" value="ECO:0007669"/>
    <property type="project" value="TreeGrafter"/>
</dbReference>
<dbReference type="FunFam" id="3.20.20.140:FF:000005">
    <property type="entry name" value="TatD family hydrolase"/>
    <property type="match status" value="1"/>
</dbReference>
<dbReference type="PIRSF" id="PIRSF005902">
    <property type="entry name" value="DNase_TatD"/>
    <property type="match status" value="1"/>
</dbReference>
<feature type="binding site" evidence="4">
    <location>
        <position position="157"/>
    </location>
    <ligand>
        <name>a divalent metal cation</name>
        <dbReference type="ChEBI" id="CHEBI:60240"/>
        <label>2</label>
    </ligand>
</feature>
<dbReference type="OrthoDB" id="9810005at2"/>
<evidence type="ECO:0000256" key="1">
    <source>
        <dbReference type="ARBA" id="ARBA00009275"/>
    </source>
</evidence>
<dbReference type="GO" id="GO:0004536">
    <property type="term" value="F:DNA nuclease activity"/>
    <property type="evidence" value="ECO:0007669"/>
    <property type="project" value="InterPro"/>
</dbReference>
<dbReference type="RefSeq" id="WP_138987651.1">
    <property type="nucleotide sequence ID" value="NZ_CP043869.1"/>
</dbReference>
<accession>A0A5P1RBL3</accession>
<dbReference type="NCBIfam" id="TIGR00010">
    <property type="entry name" value="YchF/TatD family DNA exonuclease"/>
    <property type="match status" value="1"/>
</dbReference>
<dbReference type="CDD" id="cd01310">
    <property type="entry name" value="TatD_DNAse"/>
    <property type="match status" value="1"/>
</dbReference>
<dbReference type="PROSITE" id="PS01090">
    <property type="entry name" value="TATD_2"/>
    <property type="match status" value="1"/>
</dbReference>
<dbReference type="GO" id="GO:0046872">
    <property type="term" value="F:metal ion binding"/>
    <property type="evidence" value="ECO:0007669"/>
    <property type="project" value="UniProtKB-KW"/>
</dbReference>
<dbReference type="EMBL" id="CP043869">
    <property type="protein sequence ID" value="QEQ97039.1"/>
    <property type="molecule type" value="Genomic_DNA"/>
</dbReference>
<feature type="binding site" evidence="4">
    <location>
        <position position="8"/>
    </location>
    <ligand>
        <name>a divalent metal cation</name>
        <dbReference type="ChEBI" id="CHEBI:60240"/>
        <label>1</label>
    </ligand>
</feature>
<evidence type="ECO:0000313" key="5">
    <source>
        <dbReference type="EMBL" id="QEQ97039.1"/>
    </source>
</evidence>
<sequence length="265" mass="29887">MFIDSHCHLDKIDLSLYNNNFSAMLDAAHERNVSRLLCVSIDLEQFQGMYEMIAENENVFASVGVHPLHVENENGIVSESHLQALLADHHRVVALGESGLDYYYQTETKAYQQQSFINHLRVADQSDLPVIVHTRDAREDTLRLIKEHGGDAGGVLHCFTESVEMAKAALDLNYYISFSGIITFKNAQELRDVVKTIPLERILIETDAPYLAPVPHRGKKNEPKYVVEVAQCIADLKGVSIERVAETTSANFYQLFKRAKQLEAN</sequence>
<dbReference type="GO" id="GO:0016788">
    <property type="term" value="F:hydrolase activity, acting on ester bonds"/>
    <property type="evidence" value="ECO:0007669"/>
    <property type="project" value="InterPro"/>
</dbReference>
<evidence type="ECO:0000256" key="3">
    <source>
        <dbReference type="ARBA" id="ARBA00022801"/>
    </source>
</evidence>
<dbReference type="Pfam" id="PF01026">
    <property type="entry name" value="TatD_DNase"/>
    <property type="match status" value="1"/>
</dbReference>
<dbReference type="InterPro" id="IPR001130">
    <property type="entry name" value="TatD-like"/>
</dbReference>
<name>A0A5P1RBL3_9GAMM</name>
<dbReference type="PANTHER" id="PTHR46124:SF2">
    <property type="entry name" value="D-AMINOACYL-TRNA DEACYLASE"/>
    <property type="match status" value="1"/>
</dbReference>
<dbReference type="InterPro" id="IPR018228">
    <property type="entry name" value="DNase_TatD-rel_CS"/>
</dbReference>
<evidence type="ECO:0000256" key="4">
    <source>
        <dbReference type="PIRSR" id="PIRSR005902-1"/>
    </source>
</evidence>
<keyword evidence="6" id="KW-1185">Reference proteome</keyword>
<evidence type="ECO:0000313" key="6">
    <source>
        <dbReference type="Proteomes" id="UP000324760"/>
    </source>
</evidence>
<feature type="binding site" evidence="4">
    <location>
        <position position="6"/>
    </location>
    <ligand>
        <name>a divalent metal cation</name>
        <dbReference type="ChEBI" id="CHEBI:60240"/>
        <label>1</label>
    </ligand>
</feature>
<dbReference type="Proteomes" id="UP000324760">
    <property type="component" value="Chromosome"/>
</dbReference>
<keyword evidence="3" id="KW-0378">Hydrolase</keyword>
<feature type="binding site" evidence="4">
    <location>
        <position position="97"/>
    </location>
    <ligand>
        <name>a divalent metal cation</name>
        <dbReference type="ChEBI" id="CHEBI:60240"/>
        <label>1</label>
    </ligand>
</feature>
<organism evidence="5 6">
    <name type="scientific">Neptunomonas concharum</name>
    <dbReference type="NCBI Taxonomy" id="1031538"/>
    <lineage>
        <taxon>Bacteria</taxon>
        <taxon>Pseudomonadati</taxon>
        <taxon>Pseudomonadota</taxon>
        <taxon>Gammaproteobacteria</taxon>
        <taxon>Oceanospirillales</taxon>
        <taxon>Oceanospirillaceae</taxon>
        <taxon>Neptunomonas</taxon>
    </lineage>
</organism>
<dbReference type="KEGG" id="ncu:F0U83_10120"/>
<proteinExistence type="inferred from homology"/>
<dbReference type="Gene3D" id="3.20.20.140">
    <property type="entry name" value="Metal-dependent hydrolases"/>
    <property type="match status" value="1"/>
</dbReference>
<dbReference type="InterPro" id="IPR032466">
    <property type="entry name" value="Metal_Hydrolase"/>
</dbReference>
<reference evidence="5 6" key="1">
    <citation type="journal article" date="2019" name="Biochem. Eng. J.">
        <title>Metabolic engineering of the marine bacteria Neptunomonas concharum for the production of acetoin and meso-2,3-butanediol from acetate.</title>
        <authorList>
            <person name="Li W."/>
            <person name="Pu N."/>
            <person name="Liu C.-X."/>
            <person name="Yuan Q.-P."/>
            <person name="Li Z.-J."/>
        </authorList>
    </citation>
    <scope>NUCLEOTIDE SEQUENCE [LARGE SCALE GENOMIC DNA]</scope>
    <source>
        <strain evidence="5 6">JCM17730</strain>
    </source>
</reference>
<keyword evidence="2 4" id="KW-0479">Metal-binding</keyword>
<dbReference type="PANTHER" id="PTHR46124">
    <property type="entry name" value="D-AMINOACYL-TRNA DEACYLASE"/>
    <property type="match status" value="1"/>
</dbReference>
<comment type="similarity">
    <text evidence="1">Belongs to the metallo-dependent hydrolases superfamily. TatD-type hydrolase family.</text>
</comment>
<gene>
    <name evidence="5" type="ORF">F0U83_10120</name>
</gene>
<dbReference type="PROSITE" id="PS01091">
    <property type="entry name" value="TATD_3"/>
    <property type="match status" value="1"/>
</dbReference>
<dbReference type="PROSITE" id="PS01137">
    <property type="entry name" value="TATD_1"/>
    <property type="match status" value="1"/>
</dbReference>
<dbReference type="AlphaFoldDB" id="A0A5P1RBL3"/>
<feature type="binding site" evidence="4">
    <location>
        <position position="133"/>
    </location>
    <ligand>
        <name>a divalent metal cation</name>
        <dbReference type="ChEBI" id="CHEBI:60240"/>
        <label>2</label>
    </ligand>
</feature>
<protein>
    <submittedName>
        <fullName evidence="5">TatD family deoxyribonuclease</fullName>
    </submittedName>
</protein>
<dbReference type="InterPro" id="IPR015991">
    <property type="entry name" value="TatD/YcfH-like"/>
</dbReference>